<proteinExistence type="predicted"/>
<accession>A0A139HH91</accession>
<protein>
    <recommendedName>
        <fullName evidence="3">F-box domain-containing protein</fullName>
    </recommendedName>
</protein>
<name>A0A139HH91_9PEZI</name>
<organism evidence="1 2">
    <name type="scientific">Pseudocercospora eumusae</name>
    <dbReference type="NCBI Taxonomy" id="321146"/>
    <lineage>
        <taxon>Eukaryota</taxon>
        <taxon>Fungi</taxon>
        <taxon>Dikarya</taxon>
        <taxon>Ascomycota</taxon>
        <taxon>Pezizomycotina</taxon>
        <taxon>Dothideomycetes</taxon>
        <taxon>Dothideomycetidae</taxon>
        <taxon>Mycosphaerellales</taxon>
        <taxon>Mycosphaerellaceae</taxon>
        <taxon>Pseudocercospora</taxon>
    </lineage>
</organism>
<dbReference type="EMBL" id="LFZN01000051">
    <property type="protein sequence ID" value="KXT01753.1"/>
    <property type="molecule type" value="Genomic_DNA"/>
</dbReference>
<dbReference type="InterPro" id="IPR036047">
    <property type="entry name" value="F-box-like_dom_sf"/>
</dbReference>
<dbReference type="AlphaFoldDB" id="A0A139HH91"/>
<dbReference type="Proteomes" id="UP000070133">
    <property type="component" value="Unassembled WGS sequence"/>
</dbReference>
<keyword evidence="2" id="KW-1185">Reference proteome</keyword>
<evidence type="ECO:0000313" key="2">
    <source>
        <dbReference type="Proteomes" id="UP000070133"/>
    </source>
</evidence>
<gene>
    <name evidence="1" type="ORF">AC578_2730</name>
</gene>
<evidence type="ECO:0008006" key="3">
    <source>
        <dbReference type="Google" id="ProtNLM"/>
    </source>
</evidence>
<evidence type="ECO:0000313" key="1">
    <source>
        <dbReference type="EMBL" id="KXT01752.1"/>
    </source>
</evidence>
<comment type="caution">
    <text evidence="1">The sequence shown here is derived from an EMBL/GenBank/DDBJ whole genome shotgun (WGS) entry which is preliminary data.</text>
</comment>
<sequence length="201" mass="22615">MADDDFDLPQAESYFHPADEDDFNLAGEDHYFPPSDQPAAAFHAVPFTAELLERISFGLDTKTLLLAQRVCTFWRNTIQASPLLQRSLSFQSDLLWDTRFVPASDGSSITSDISSFNIDPTSNREPLLQPIRNPILDPNLTSNTQTIHPPHKTTNTSSWRNYMSLTQPPLTGLFIIYGSQHIEGTSFLTKRPRHHGRRCGG</sequence>
<dbReference type="SUPFAM" id="SSF81383">
    <property type="entry name" value="F-box domain"/>
    <property type="match status" value="1"/>
</dbReference>
<reference evidence="1 2" key="1">
    <citation type="submission" date="2015-07" db="EMBL/GenBank/DDBJ databases">
        <title>Comparative genomics of the Sigatoka disease complex on banana suggests a link between parallel evolutionary changes in Pseudocercospora fijiensis and Pseudocercospora eumusae and increased virulence on the banana host.</title>
        <authorList>
            <person name="Chang T.-C."/>
            <person name="Salvucci A."/>
            <person name="Crous P.W."/>
            <person name="Stergiopoulos I."/>
        </authorList>
    </citation>
    <scope>NUCLEOTIDE SEQUENCE [LARGE SCALE GENOMIC DNA]</scope>
    <source>
        <strain evidence="1 2">CBS 114824</strain>
    </source>
</reference>
<dbReference type="EMBL" id="LFZN01000051">
    <property type="protein sequence ID" value="KXT01751.1"/>
    <property type="molecule type" value="Genomic_DNA"/>
</dbReference>
<dbReference type="EMBL" id="LFZN01000051">
    <property type="protein sequence ID" value="KXT01752.1"/>
    <property type="molecule type" value="Genomic_DNA"/>
</dbReference>
<dbReference type="OrthoDB" id="431202at2759"/>